<feature type="compositionally biased region" description="Pro residues" evidence="1">
    <location>
        <begin position="200"/>
        <end position="211"/>
    </location>
</feature>
<feature type="domain" description="Roadblock/LAMTOR2" evidence="2">
    <location>
        <begin position="230"/>
        <end position="310"/>
    </location>
</feature>
<dbReference type="Proteomes" id="UP000569951">
    <property type="component" value="Unassembled WGS sequence"/>
</dbReference>
<comment type="caution">
    <text evidence="3">The sequence shown here is derived from an EMBL/GenBank/DDBJ whole genome shotgun (WGS) entry which is preliminary data.</text>
</comment>
<dbReference type="EMBL" id="JACHHG010000005">
    <property type="protein sequence ID" value="MBB6098341.1"/>
    <property type="molecule type" value="Genomic_DNA"/>
</dbReference>
<reference evidence="3 4" key="1">
    <citation type="submission" date="2020-08" db="EMBL/GenBank/DDBJ databases">
        <title>Genomic Encyclopedia of Type Strains, Phase IV (KMG-IV): sequencing the most valuable type-strain genomes for metagenomic binning, comparative biology and taxonomic classification.</title>
        <authorList>
            <person name="Goeker M."/>
        </authorList>
    </citation>
    <scope>NUCLEOTIDE SEQUENCE [LARGE SCALE GENOMIC DNA]</scope>
    <source>
        <strain evidence="3 4">DSM 21458</strain>
    </source>
</reference>
<dbReference type="SMART" id="SM00960">
    <property type="entry name" value="Robl_LC7"/>
    <property type="match status" value="1"/>
</dbReference>
<feature type="region of interest" description="Disordered" evidence="1">
    <location>
        <begin position="149"/>
        <end position="176"/>
    </location>
</feature>
<feature type="region of interest" description="Disordered" evidence="1">
    <location>
        <begin position="194"/>
        <end position="213"/>
    </location>
</feature>
<name>A0A841HXS6_9DEIO</name>
<dbReference type="InterPro" id="IPR004942">
    <property type="entry name" value="Roadblock/LAMTOR2_dom"/>
</dbReference>
<dbReference type="RefSeq" id="WP_183986635.1">
    <property type="nucleotide sequence ID" value="NZ_JACHHG010000005.1"/>
</dbReference>
<evidence type="ECO:0000313" key="4">
    <source>
        <dbReference type="Proteomes" id="UP000569951"/>
    </source>
</evidence>
<accession>A0A841HXS6</accession>
<evidence type="ECO:0000313" key="3">
    <source>
        <dbReference type="EMBL" id="MBB6098341.1"/>
    </source>
</evidence>
<proteinExistence type="predicted"/>
<protein>
    <recommendedName>
        <fullName evidence="2">Roadblock/LAMTOR2 domain-containing protein</fullName>
    </recommendedName>
</protein>
<sequence length="330" mass="36051">MANPVYHMVCDAFTHFVSRRAAENLVRTALHDAGSDPDRVTAREMQELLRTSIFRRLQLIIPLDQAKGQIRSLLQELESTLASPARPPLSEQAQRSLEELRQAVAQAQLPPHPDVDRLLHDLEQVPQTAEPERVIGALWDDFILISGRLTSPDTPEPEAAAPLSEDAPGLPEKDPGGLLLEELFEFEPELPELPELLEPPETPSPTSPPAPARLQVSARPRADLGAPEVRDLILSRFALEEGVTGVLLSTKTGQVLGARTRSKAEELASLSAATTLLIGQKPFRVFYADLESHLVCIAPLHGNVLLTVVAGPTTNVGRLLSEIQNIKEEI</sequence>
<dbReference type="Gene3D" id="3.30.450.30">
    <property type="entry name" value="Dynein light chain 2a, cytoplasmic"/>
    <property type="match status" value="1"/>
</dbReference>
<evidence type="ECO:0000256" key="1">
    <source>
        <dbReference type="SAM" id="MobiDB-lite"/>
    </source>
</evidence>
<evidence type="ECO:0000259" key="2">
    <source>
        <dbReference type="SMART" id="SM00960"/>
    </source>
</evidence>
<dbReference type="SUPFAM" id="SSF103196">
    <property type="entry name" value="Roadblock/LC7 domain"/>
    <property type="match status" value="1"/>
</dbReference>
<dbReference type="AlphaFoldDB" id="A0A841HXS6"/>
<keyword evidence="4" id="KW-1185">Reference proteome</keyword>
<organism evidence="3 4">
    <name type="scientific">Deinobacterium chartae</name>
    <dbReference type="NCBI Taxonomy" id="521158"/>
    <lineage>
        <taxon>Bacteria</taxon>
        <taxon>Thermotogati</taxon>
        <taxon>Deinococcota</taxon>
        <taxon>Deinococci</taxon>
        <taxon>Deinococcales</taxon>
        <taxon>Deinococcaceae</taxon>
        <taxon>Deinobacterium</taxon>
    </lineage>
</organism>
<gene>
    <name evidence="3" type="ORF">HNR42_001766</name>
</gene>